<protein>
    <submittedName>
        <fullName evidence="3">Uncharacterized protein</fullName>
    </submittedName>
</protein>
<reference evidence="3 4" key="1">
    <citation type="submission" date="2019-08" db="EMBL/GenBank/DDBJ databases">
        <title>100 year-old enigma solved: identification of Planctomyces bekefii, the type genus and species of the phylum Planctomycetes.</title>
        <authorList>
            <person name="Svetlana D.N."/>
            <person name="Overmann J."/>
        </authorList>
    </citation>
    <scope>NUCLEOTIDE SEQUENCE [LARGE SCALE GENOMIC DNA]</scope>
    <source>
        <strain evidence="3">Phe10_nw2017</strain>
    </source>
</reference>
<feature type="compositionally biased region" description="Gly residues" evidence="1">
    <location>
        <begin position="58"/>
        <end position="71"/>
    </location>
</feature>
<reference evidence="3 4" key="2">
    <citation type="submission" date="2019-08" db="EMBL/GenBank/DDBJ databases">
        <authorList>
            <person name="Henke P."/>
        </authorList>
    </citation>
    <scope>NUCLEOTIDE SEQUENCE [LARGE SCALE GENOMIC DNA]</scope>
    <source>
        <strain evidence="3">Phe10_nw2017</strain>
    </source>
</reference>
<evidence type="ECO:0000256" key="2">
    <source>
        <dbReference type="SAM" id="Phobius"/>
    </source>
</evidence>
<evidence type="ECO:0000256" key="1">
    <source>
        <dbReference type="SAM" id="MobiDB-lite"/>
    </source>
</evidence>
<keyword evidence="2" id="KW-0812">Transmembrane</keyword>
<gene>
    <name evidence="3" type="ORF">E3A20_20930</name>
</gene>
<accession>A0A5C6M3U6</accession>
<feature type="region of interest" description="Disordered" evidence="1">
    <location>
        <begin position="49"/>
        <end position="81"/>
    </location>
</feature>
<feature type="transmembrane region" description="Helical" evidence="2">
    <location>
        <begin position="20"/>
        <end position="42"/>
    </location>
</feature>
<dbReference type="AlphaFoldDB" id="A0A5C6M3U6"/>
<dbReference type="EMBL" id="SRHE01000507">
    <property type="protein sequence ID" value="TWW08779.1"/>
    <property type="molecule type" value="Genomic_DNA"/>
</dbReference>
<proteinExistence type="predicted"/>
<sequence length="81" mass="8081">MAPLDSMELDRLHGSLSRQYDVAAVLTWIAGLLNLMAIWVAAQGPAYGYGDEDRGEGEGSGPGGGGSGGGDGDADAASVKA</sequence>
<dbReference type="Proteomes" id="UP000321083">
    <property type="component" value="Unassembled WGS sequence"/>
</dbReference>
<keyword evidence="2" id="KW-0472">Membrane</keyword>
<evidence type="ECO:0000313" key="3">
    <source>
        <dbReference type="EMBL" id="TWW08779.1"/>
    </source>
</evidence>
<evidence type="ECO:0000313" key="4">
    <source>
        <dbReference type="Proteomes" id="UP000321083"/>
    </source>
</evidence>
<keyword evidence="2" id="KW-1133">Transmembrane helix</keyword>
<name>A0A5C6M3U6_9PLAN</name>
<organism evidence="3 4">
    <name type="scientific">Planctomyces bekefii</name>
    <dbReference type="NCBI Taxonomy" id="1653850"/>
    <lineage>
        <taxon>Bacteria</taxon>
        <taxon>Pseudomonadati</taxon>
        <taxon>Planctomycetota</taxon>
        <taxon>Planctomycetia</taxon>
        <taxon>Planctomycetales</taxon>
        <taxon>Planctomycetaceae</taxon>
        <taxon>Planctomyces</taxon>
    </lineage>
</organism>
<keyword evidence="4" id="KW-1185">Reference proteome</keyword>
<comment type="caution">
    <text evidence="3">The sequence shown here is derived from an EMBL/GenBank/DDBJ whole genome shotgun (WGS) entry which is preliminary data.</text>
</comment>